<comment type="caution">
    <text evidence="10">Lacks conserved residue(s) required for the propagation of feature annotation.</text>
</comment>
<dbReference type="GO" id="GO:0065002">
    <property type="term" value="P:intracellular protein transmembrane transport"/>
    <property type="evidence" value="ECO:0007669"/>
    <property type="project" value="UniProtKB-UniRule"/>
</dbReference>
<feature type="transmembrane region" description="Helical" evidence="10">
    <location>
        <begin position="82"/>
        <end position="102"/>
    </location>
</feature>
<evidence type="ECO:0000256" key="4">
    <source>
        <dbReference type="ARBA" id="ARBA00022692"/>
    </source>
</evidence>
<evidence type="ECO:0000313" key="14">
    <source>
        <dbReference type="EMBL" id="GCE04545.1"/>
    </source>
</evidence>
<dbReference type="PANTHER" id="PTHR10906">
    <property type="entry name" value="SECY/SEC61-ALPHA FAMILY MEMBER"/>
    <property type="match status" value="1"/>
</dbReference>
<proteinExistence type="inferred from homology"/>
<keyword evidence="15" id="KW-1185">Reference proteome</keyword>
<evidence type="ECO:0000256" key="3">
    <source>
        <dbReference type="ARBA" id="ARBA00022448"/>
    </source>
</evidence>
<evidence type="ECO:0000256" key="2">
    <source>
        <dbReference type="ARBA" id="ARBA00005751"/>
    </source>
</evidence>
<comment type="function">
    <text evidence="10 11">The central subunit of the protein translocation channel SecYEG. Consists of two halves formed by TMs 1-5 and 6-10. These two domains form a lateral gate at the front which open onto the bilayer between TMs 2 and 7, and are clamped together by SecE at the back. The channel is closed by both a pore ring composed of hydrophobic SecY resides and a short helix (helix 2A) on the extracellular side of the membrane which forms a plug. The plug probably moves laterally to allow the channel to open. The ring and the pore may move independently.</text>
</comment>
<dbReference type="NCBIfam" id="TIGR00967">
    <property type="entry name" value="3a0501s007"/>
    <property type="match status" value="1"/>
</dbReference>
<sequence>MWEKLRSIWTVPDLRKKILFTLGMLLVFRILAHINVPLSPDEQKSLNSLFNKGDNPVGQLLGLLDVFSGGSLQNFSIVAFSVYPYITATIVMQLLQPIIPALQNLSAQGEAGRLRFSQITRIITVPLAFLQALGQCALFQQEQVLQHFNLIDPQYALQSFAIVASLITGTMILVWLGELITEKGIGNGISIIILANILSNLPKYVQQGITAAQSGGSGAVVSLGVFAIIGVITILGIIYIYLGQRRVPVQYPTKRNVGRNMMVGSAQTTYIPMQVNSAGMIPLIFASSMLLFPTVIARYLSTSSTPWIKNVALWVSINLINPTEWWYWIFNFLLVVAFTYFYAYVMWQQQNIPENLQKQGAFIPGYRPGEPTSRYLMNILNRITLAGALFLGVITVLPFVARVGGNQMLGAAALLIAVGVVLDTVRQLESQMVMRNYSGFLS</sequence>
<dbReference type="Gene3D" id="1.10.3370.10">
    <property type="entry name" value="SecY subunit domain"/>
    <property type="match status" value="1"/>
</dbReference>
<dbReference type="FunFam" id="1.10.3370.10:FF:000001">
    <property type="entry name" value="Preprotein translocase subunit SecY"/>
    <property type="match status" value="1"/>
</dbReference>
<dbReference type="GO" id="GO:0006605">
    <property type="term" value="P:protein targeting"/>
    <property type="evidence" value="ECO:0007669"/>
    <property type="project" value="UniProtKB-UniRule"/>
</dbReference>
<dbReference type="PIRSF" id="PIRSF004557">
    <property type="entry name" value="SecY"/>
    <property type="match status" value="1"/>
</dbReference>
<evidence type="ECO:0000256" key="6">
    <source>
        <dbReference type="ARBA" id="ARBA00022989"/>
    </source>
</evidence>
<organism evidence="14 15">
    <name type="scientific">Dictyobacter aurantiacus</name>
    <dbReference type="NCBI Taxonomy" id="1936993"/>
    <lineage>
        <taxon>Bacteria</taxon>
        <taxon>Bacillati</taxon>
        <taxon>Chloroflexota</taxon>
        <taxon>Ktedonobacteria</taxon>
        <taxon>Ktedonobacterales</taxon>
        <taxon>Dictyobacteraceae</taxon>
        <taxon>Dictyobacter</taxon>
    </lineage>
</organism>
<keyword evidence="10" id="KW-1003">Cell membrane</keyword>
<feature type="transmembrane region" description="Helical" evidence="10">
    <location>
        <begin position="407"/>
        <end position="425"/>
    </location>
</feature>
<dbReference type="PRINTS" id="PR00303">
    <property type="entry name" value="SECYTRNLCASE"/>
</dbReference>
<keyword evidence="5 10" id="KW-0653">Protein transport</keyword>
<dbReference type="RefSeq" id="WP_126595687.1">
    <property type="nucleotide sequence ID" value="NZ_BIFQ01000001.1"/>
</dbReference>
<gene>
    <name evidence="10 14" type="primary">secY</name>
    <name evidence="14" type="ORF">KDAU_18740</name>
</gene>
<evidence type="ECO:0000313" key="15">
    <source>
        <dbReference type="Proteomes" id="UP000287224"/>
    </source>
</evidence>
<feature type="transmembrane region" description="Helical" evidence="10">
    <location>
        <begin position="325"/>
        <end position="345"/>
    </location>
</feature>
<dbReference type="PROSITE" id="PS00755">
    <property type="entry name" value="SECY_1"/>
    <property type="match status" value="1"/>
</dbReference>
<keyword evidence="3 10" id="KW-0813">Transport</keyword>
<evidence type="ECO:0000256" key="8">
    <source>
        <dbReference type="ARBA" id="ARBA00023136"/>
    </source>
</evidence>
<dbReference type="InterPro" id="IPR002208">
    <property type="entry name" value="SecY/SEC61-alpha"/>
</dbReference>
<feature type="transmembrane region" description="Helical" evidence="10">
    <location>
        <begin position="383"/>
        <end position="401"/>
    </location>
</feature>
<evidence type="ECO:0000256" key="9">
    <source>
        <dbReference type="ARBA" id="ARBA00039733"/>
    </source>
</evidence>
<dbReference type="Pfam" id="PF00344">
    <property type="entry name" value="SecY"/>
    <property type="match status" value="1"/>
</dbReference>
<dbReference type="InterPro" id="IPR023201">
    <property type="entry name" value="SecY_dom_sf"/>
</dbReference>
<evidence type="ECO:0000256" key="12">
    <source>
        <dbReference type="RuleBase" id="RU003484"/>
    </source>
</evidence>
<keyword evidence="8 10" id="KW-0472">Membrane</keyword>
<dbReference type="Proteomes" id="UP000287224">
    <property type="component" value="Unassembled WGS sequence"/>
</dbReference>
<comment type="caution">
    <text evidence="14">The sequence shown here is derived from an EMBL/GenBank/DDBJ whole genome shotgun (WGS) entry which is preliminary data.</text>
</comment>
<name>A0A401ZCF7_9CHLR</name>
<evidence type="ECO:0000256" key="1">
    <source>
        <dbReference type="ARBA" id="ARBA00004141"/>
    </source>
</evidence>
<dbReference type="InterPro" id="IPR030659">
    <property type="entry name" value="SecY_CS"/>
</dbReference>
<accession>A0A401ZCF7</accession>
<dbReference type="GO" id="GO:0005886">
    <property type="term" value="C:plasma membrane"/>
    <property type="evidence" value="ECO:0007669"/>
    <property type="project" value="UniProtKB-SubCell"/>
</dbReference>
<dbReference type="InterPro" id="IPR026593">
    <property type="entry name" value="SecY"/>
</dbReference>
<protein>
    <recommendedName>
        <fullName evidence="9 10">Protein translocase subunit SecY</fullName>
    </recommendedName>
</protein>
<comment type="subcellular location">
    <subcellularLocation>
        <location evidence="10">Cell membrane</location>
        <topology evidence="10">Multi-pass membrane protein</topology>
    </subcellularLocation>
    <subcellularLocation>
        <location evidence="1 12">Membrane</location>
        <topology evidence="1 12">Multi-pass membrane protein</topology>
    </subcellularLocation>
</comment>
<dbReference type="SUPFAM" id="SSF103491">
    <property type="entry name" value="Preprotein translocase SecY subunit"/>
    <property type="match status" value="1"/>
</dbReference>
<keyword evidence="4 10" id="KW-0812">Transmembrane</keyword>
<comment type="similarity">
    <text evidence="2 10 13">Belongs to the SecY/SEC61-alpha family.</text>
</comment>
<evidence type="ECO:0000256" key="5">
    <source>
        <dbReference type="ARBA" id="ARBA00022927"/>
    </source>
</evidence>
<feature type="transmembrane region" description="Helical" evidence="10">
    <location>
        <begin position="184"/>
        <end position="201"/>
    </location>
</feature>
<evidence type="ECO:0000256" key="13">
    <source>
        <dbReference type="RuleBase" id="RU004349"/>
    </source>
</evidence>
<dbReference type="EMBL" id="BIFQ01000001">
    <property type="protein sequence ID" value="GCE04545.1"/>
    <property type="molecule type" value="Genomic_DNA"/>
</dbReference>
<dbReference type="PROSITE" id="PS00756">
    <property type="entry name" value="SECY_2"/>
    <property type="match status" value="1"/>
</dbReference>
<feature type="transmembrane region" description="Helical" evidence="10">
    <location>
        <begin position="155"/>
        <end position="177"/>
    </location>
</feature>
<dbReference type="OrthoDB" id="9809248at2"/>
<evidence type="ECO:0000256" key="11">
    <source>
        <dbReference type="RuleBase" id="RU000537"/>
    </source>
</evidence>
<dbReference type="HAMAP" id="MF_01465">
    <property type="entry name" value="SecY"/>
    <property type="match status" value="1"/>
</dbReference>
<feature type="transmembrane region" description="Helical" evidence="10">
    <location>
        <begin position="280"/>
        <end position="300"/>
    </location>
</feature>
<keyword evidence="7 10" id="KW-0811">Translocation</keyword>
<reference evidence="15" key="1">
    <citation type="submission" date="2018-12" db="EMBL/GenBank/DDBJ databases">
        <title>Tengunoibacter tsumagoiensis gen. nov., sp. nov., Dictyobacter kobayashii sp. nov., D. alpinus sp. nov., and D. joshuensis sp. nov. and description of Dictyobacteraceae fam. nov. within the order Ktedonobacterales isolated from Tengu-no-mugimeshi.</title>
        <authorList>
            <person name="Wang C.M."/>
            <person name="Zheng Y."/>
            <person name="Sakai Y."/>
            <person name="Toyoda A."/>
            <person name="Minakuchi Y."/>
            <person name="Abe K."/>
            <person name="Yokota A."/>
            <person name="Yabe S."/>
        </authorList>
    </citation>
    <scope>NUCLEOTIDE SEQUENCE [LARGE SCALE GENOMIC DNA]</scope>
    <source>
        <strain evidence="15">S-27</strain>
    </source>
</reference>
<dbReference type="GO" id="GO:0043952">
    <property type="term" value="P:protein transport by the Sec complex"/>
    <property type="evidence" value="ECO:0007669"/>
    <property type="project" value="UniProtKB-UniRule"/>
</dbReference>
<keyword evidence="6 10" id="KW-1133">Transmembrane helix</keyword>
<comment type="subunit">
    <text evidence="10">Component of the Sec protein translocase complex. Heterotrimer consisting of SecY, SecE and SecG subunits. The heterotrimers can form oligomers, although 1 heterotrimer is thought to be able to translocate proteins. Interacts with the ribosome. Interacts with SecDF, and other proteins may be involved. Interacts with SecA.</text>
</comment>
<evidence type="ECO:0000256" key="10">
    <source>
        <dbReference type="HAMAP-Rule" id="MF_01465"/>
    </source>
</evidence>
<evidence type="ECO:0000256" key="7">
    <source>
        <dbReference type="ARBA" id="ARBA00023010"/>
    </source>
</evidence>
<feature type="transmembrane region" description="Helical" evidence="10">
    <location>
        <begin position="221"/>
        <end position="242"/>
    </location>
</feature>
<dbReference type="AlphaFoldDB" id="A0A401ZCF7"/>